<dbReference type="EMBL" id="UPHP01000041">
    <property type="protein sequence ID" value="VBA37194.1"/>
    <property type="molecule type" value="Genomic_DNA"/>
</dbReference>
<evidence type="ECO:0000313" key="2">
    <source>
        <dbReference type="Proteomes" id="UP000273307"/>
    </source>
</evidence>
<protein>
    <submittedName>
        <fullName evidence="1">Uncharacterized protein</fullName>
    </submittedName>
</protein>
<keyword evidence="2" id="KW-1185">Reference proteome</keyword>
<organism evidence="1 2">
    <name type="scientific">Mycobacterium attenuatum</name>
    <dbReference type="NCBI Taxonomy" id="2341086"/>
    <lineage>
        <taxon>Bacteria</taxon>
        <taxon>Bacillati</taxon>
        <taxon>Actinomycetota</taxon>
        <taxon>Actinomycetes</taxon>
        <taxon>Mycobacteriales</taxon>
        <taxon>Mycobacteriaceae</taxon>
        <taxon>Mycobacterium</taxon>
    </lineage>
</organism>
<name>A0A498PWW3_9MYCO</name>
<accession>A0A498PWW3</accession>
<dbReference type="AlphaFoldDB" id="A0A498PWW3"/>
<evidence type="ECO:0000313" key="1">
    <source>
        <dbReference type="EMBL" id="VBA37194.1"/>
    </source>
</evidence>
<sequence>MTVQLIGWAVVFTGVAALSVGALAATLRAEVFAD</sequence>
<reference evidence="1 2" key="1">
    <citation type="submission" date="2018-09" db="EMBL/GenBank/DDBJ databases">
        <authorList>
            <person name="Tagini F."/>
        </authorList>
    </citation>
    <scope>NUCLEOTIDE SEQUENCE [LARGE SCALE GENOMIC DNA]</scope>
    <source>
        <strain evidence="1 2">MK136</strain>
    </source>
</reference>
<gene>
    <name evidence="1" type="ORF">LAUMK136_01799</name>
</gene>
<proteinExistence type="predicted"/>
<dbReference type="Proteomes" id="UP000273307">
    <property type="component" value="Unassembled WGS sequence"/>
</dbReference>